<dbReference type="KEGG" id="pmaw:MACH26_32340"/>
<keyword evidence="1" id="KW-1133">Transmembrane helix</keyword>
<gene>
    <name evidence="2" type="ORF">MACH26_32340</name>
</gene>
<organism evidence="2 3">
    <name type="scientific">Planctobacterium marinum</name>
    <dbReference type="NCBI Taxonomy" id="1631968"/>
    <lineage>
        <taxon>Bacteria</taxon>
        <taxon>Pseudomonadati</taxon>
        <taxon>Pseudomonadota</taxon>
        <taxon>Gammaproteobacteria</taxon>
        <taxon>Alteromonadales</taxon>
        <taxon>Alteromonadaceae</taxon>
        <taxon>Planctobacterium</taxon>
    </lineage>
</organism>
<evidence type="ECO:0000313" key="3">
    <source>
        <dbReference type="Proteomes" id="UP001333710"/>
    </source>
</evidence>
<reference evidence="2" key="1">
    <citation type="submission" date="2023-01" db="EMBL/GenBank/DDBJ databases">
        <title>Complete genome sequence of Planctobacterium marinum strain Dej080120_11.</title>
        <authorList>
            <person name="Ueki S."/>
            <person name="Maruyama F."/>
        </authorList>
    </citation>
    <scope>NUCLEOTIDE SEQUENCE</scope>
    <source>
        <strain evidence="2">Dej080120_11</strain>
    </source>
</reference>
<name>A0AA48KRL7_9ALTE</name>
<protein>
    <submittedName>
        <fullName evidence="2">DUF2802 domain-containing protein</fullName>
    </submittedName>
</protein>
<dbReference type="InterPro" id="IPR021244">
    <property type="entry name" value="DUF2802"/>
</dbReference>
<proteinExistence type="predicted"/>
<keyword evidence="1" id="KW-0472">Membrane</keyword>
<dbReference type="AlphaFoldDB" id="A0AA48KRL7"/>
<evidence type="ECO:0000256" key="1">
    <source>
        <dbReference type="SAM" id="Phobius"/>
    </source>
</evidence>
<accession>A0AA48KRL7</accession>
<feature type="transmembrane region" description="Helical" evidence="1">
    <location>
        <begin position="12"/>
        <end position="29"/>
    </location>
</feature>
<dbReference type="Proteomes" id="UP001333710">
    <property type="component" value="Chromosome"/>
</dbReference>
<dbReference type="EMBL" id="AP027272">
    <property type="protein sequence ID" value="BDX07713.1"/>
    <property type="molecule type" value="Genomic_DNA"/>
</dbReference>
<keyword evidence="1" id="KW-0812">Transmembrane</keyword>
<dbReference type="Pfam" id="PF10975">
    <property type="entry name" value="DUF2802"/>
    <property type="match status" value="1"/>
</dbReference>
<dbReference type="RefSeq" id="WP_338293810.1">
    <property type="nucleotide sequence ID" value="NZ_AP027272.1"/>
</dbReference>
<keyword evidence="3" id="KW-1185">Reference proteome</keyword>
<evidence type="ECO:0000313" key="2">
    <source>
        <dbReference type="EMBL" id="BDX07713.1"/>
    </source>
</evidence>
<sequence length="158" mass="17455">MDLLMDDKALNLGSVALLVSMVVLLILVLRLREVMLKLAVIEQSNTAIESLKSGFKQHNELLNELKMVTQGMSQKLTLLDAKPPPEDMVTQSEVNALKQQLQQIEIKVQGLESQDPTSRLYTKASKLVASGASVEEIMQECDLPRAEAELVMSLHAKS</sequence>